<dbReference type="Proteomes" id="UP000242329">
    <property type="component" value="Unassembled WGS sequence"/>
</dbReference>
<dbReference type="NCBIfam" id="TIGR00084">
    <property type="entry name" value="ruvA"/>
    <property type="match status" value="1"/>
</dbReference>
<dbReference type="InterPro" id="IPR012340">
    <property type="entry name" value="NA-bd_OB-fold"/>
</dbReference>
<dbReference type="SUPFAM" id="SSF47781">
    <property type="entry name" value="RuvA domain 2-like"/>
    <property type="match status" value="1"/>
</dbReference>
<name>A0A1M5P9W8_9FIRM</name>
<sequence length="200" mass="22738">MVSFLRGRLAFCEEDAVVIDVGGVGYTVYVHKRSFREMPPPGDEIFIYTCMQVMENEFRLYGFLHREERELFKRLITVSGMGAKSALSILGAAEPAAFYQAVINGDEKFLTSLPGIGKKTAQRLIFELKEKLWSLGSVYAGEENGERAAELVEVLEALGYKRSEFYPLLHELKRKKELTGCLEEDLKKVLRFINQRQSSV</sequence>
<comment type="caution">
    <text evidence="6">Lacks conserved residue(s) required for the propagation of feature annotation.</text>
</comment>
<evidence type="ECO:0000256" key="4">
    <source>
        <dbReference type="ARBA" id="ARBA00023172"/>
    </source>
</evidence>
<dbReference type="AlphaFoldDB" id="A0A1M5P9W8"/>
<dbReference type="SUPFAM" id="SSF50249">
    <property type="entry name" value="Nucleic acid-binding proteins"/>
    <property type="match status" value="1"/>
</dbReference>
<keyword evidence="8" id="KW-0547">Nucleotide-binding</keyword>
<dbReference type="EMBL" id="FQWY01000021">
    <property type="protein sequence ID" value="SHG98560.1"/>
    <property type="molecule type" value="Genomic_DNA"/>
</dbReference>
<comment type="domain">
    <text evidence="6">Has three domains with a flexible linker between the domains II and III and assumes an 'L' shape. Domain III is highly mobile and contacts RuvB.</text>
</comment>
<dbReference type="GO" id="GO:0000400">
    <property type="term" value="F:four-way junction DNA binding"/>
    <property type="evidence" value="ECO:0007669"/>
    <property type="project" value="UniProtKB-UniRule"/>
</dbReference>
<accession>A0A1M5P9W8</accession>
<evidence type="ECO:0000256" key="2">
    <source>
        <dbReference type="ARBA" id="ARBA00022763"/>
    </source>
</evidence>
<comment type="subcellular location">
    <subcellularLocation>
        <location evidence="6">Cytoplasm</location>
    </subcellularLocation>
</comment>
<keyword evidence="8" id="KW-0378">Hydrolase</keyword>
<feature type="region of interest" description="Domain III" evidence="6">
    <location>
        <begin position="149"/>
        <end position="200"/>
    </location>
</feature>
<evidence type="ECO:0000256" key="6">
    <source>
        <dbReference type="HAMAP-Rule" id="MF_00031"/>
    </source>
</evidence>
<keyword evidence="2 6" id="KW-0227">DNA damage</keyword>
<feature type="region of interest" description="Domain I" evidence="6">
    <location>
        <begin position="1"/>
        <end position="64"/>
    </location>
</feature>
<dbReference type="Pfam" id="PF01330">
    <property type="entry name" value="RuvA_N"/>
    <property type="match status" value="1"/>
</dbReference>
<keyword evidence="8" id="KW-0347">Helicase</keyword>
<dbReference type="InterPro" id="IPR003583">
    <property type="entry name" value="Hlx-hairpin-Hlx_DNA-bd_motif"/>
</dbReference>
<protein>
    <recommendedName>
        <fullName evidence="6">Holliday junction branch migration complex subunit RuvA</fullName>
    </recommendedName>
</protein>
<dbReference type="GO" id="GO:0006310">
    <property type="term" value="P:DNA recombination"/>
    <property type="evidence" value="ECO:0007669"/>
    <property type="project" value="UniProtKB-UniRule"/>
</dbReference>
<feature type="domain" description="Helix-hairpin-helix DNA-binding motif class 1" evidence="7">
    <location>
        <begin position="73"/>
        <end position="92"/>
    </location>
</feature>
<dbReference type="GO" id="GO:0048476">
    <property type="term" value="C:Holliday junction resolvase complex"/>
    <property type="evidence" value="ECO:0007669"/>
    <property type="project" value="UniProtKB-UniRule"/>
</dbReference>
<keyword evidence="3 6" id="KW-0238">DNA-binding</keyword>
<dbReference type="InterPro" id="IPR010994">
    <property type="entry name" value="RuvA_2-like"/>
</dbReference>
<dbReference type="InterPro" id="IPR013849">
    <property type="entry name" value="DNA_helicase_Holl-junc_RuvA_I"/>
</dbReference>
<comment type="subunit">
    <text evidence="6">Homotetramer. Forms an RuvA(8)-RuvB(12)-Holliday junction (HJ) complex. HJ DNA is sandwiched between 2 RuvA tetramers; dsDNA enters through RuvA and exits via RuvB. An RuvB hexamer assembles on each DNA strand where it exits the tetramer. Each RuvB hexamer is contacted by two RuvA subunits (via domain III) on 2 adjacent RuvB subunits; this complex drives branch migration. In the full resolvosome a probable DNA-RuvA(4)-RuvB(12)-RuvC(2) complex forms which resolves the HJ.</text>
</comment>
<dbReference type="HAMAP" id="MF_00031">
    <property type="entry name" value="DNA_HJ_migration_RuvA"/>
    <property type="match status" value="1"/>
</dbReference>
<evidence type="ECO:0000256" key="1">
    <source>
        <dbReference type="ARBA" id="ARBA00022490"/>
    </source>
</evidence>
<keyword evidence="4 6" id="KW-0233">DNA recombination</keyword>
<proteinExistence type="inferred from homology"/>
<evidence type="ECO:0000313" key="8">
    <source>
        <dbReference type="EMBL" id="SHG98560.1"/>
    </source>
</evidence>
<dbReference type="STRING" id="1123382.SAMN02745221_01413"/>
<dbReference type="SMART" id="SM00278">
    <property type="entry name" value="HhH1"/>
    <property type="match status" value="2"/>
</dbReference>
<dbReference type="OrthoDB" id="5293449at2"/>
<dbReference type="Gene3D" id="1.10.150.20">
    <property type="entry name" value="5' to 3' exonuclease, C-terminal subdomain"/>
    <property type="match status" value="1"/>
</dbReference>
<dbReference type="InterPro" id="IPR000085">
    <property type="entry name" value="RuvA"/>
</dbReference>
<evidence type="ECO:0000259" key="7">
    <source>
        <dbReference type="SMART" id="SM00278"/>
    </source>
</evidence>
<evidence type="ECO:0000313" key="9">
    <source>
        <dbReference type="Proteomes" id="UP000242329"/>
    </source>
</evidence>
<comment type="function">
    <text evidence="6">The RuvA-RuvB-RuvC complex processes Holliday junction (HJ) DNA during genetic recombination and DNA repair, while the RuvA-RuvB complex plays an important role in the rescue of blocked DNA replication forks via replication fork reversal (RFR). RuvA specifically binds to HJ cruciform DNA, conferring on it an open structure. The RuvB hexamer acts as an ATP-dependent pump, pulling dsDNA into and through the RuvAB complex. HJ branch migration allows RuvC to scan DNA until it finds its consensus sequence, where it cleaves and resolves the cruciform DNA.</text>
</comment>
<dbReference type="Gene3D" id="2.40.50.140">
    <property type="entry name" value="Nucleic acid-binding proteins"/>
    <property type="match status" value="1"/>
</dbReference>
<dbReference type="Pfam" id="PF14520">
    <property type="entry name" value="HHH_5"/>
    <property type="match status" value="1"/>
</dbReference>
<keyword evidence="9" id="KW-1185">Reference proteome</keyword>
<keyword evidence="8" id="KW-0067">ATP-binding</keyword>
<reference evidence="9" key="1">
    <citation type="submission" date="2016-11" db="EMBL/GenBank/DDBJ databases">
        <authorList>
            <person name="Varghese N."/>
            <person name="Submissions S."/>
        </authorList>
    </citation>
    <scope>NUCLEOTIDE SEQUENCE [LARGE SCALE GENOMIC DNA]</scope>
    <source>
        <strain evidence="9">DSM 11003</strain>
    </source>
</reference>
<dbReference type="GO" id="GO:0005524">
    <property type="term" value="F:ATP binding"/>
    <property type="evidence" value="ECO:0007669"/>
    <property type="project" value="InterPro"/>
</dbReference>
<dbReference type="GO" id="GO:0006281">
    <property type="term" value="P:DNA repair"/>
    <property type="evidence" value="ECO:0007669"/>
    <property type="project" value="UniProtKB-UniRule"/>
</dbReference>
<dbReference type="GO" id="GO:0009378">
    <property type="term" value="F:four-way junction helicase activity"/>
    <property type="evidence" value="ECO:0007669"/>
    <property type="project" value="InterPro"/>
</dbReference>
<evidence type="ECO:0000256" key="5">
    <source>
        <dbReference type="ARBA" id="ARBA00023204"/>
    </source>
</evidence>
<dbReference type="GO" id="GO:0005737">
    <property type="term" value="C:cytoplasm"/>
    <property type="evidence" value="ECO:0007669"/>
    <property type="project" value="UniProtKB-SubCell"/>
</dbReference>
<feature type="domain" description="Helix-hairpin-helix DNA-binding motif class 1" evidence="7">
    <location>
        <begin position="108"/>
        <end position="127"/>
    </location>
</feature>
<keyword evidence="5 6" id="KW-0234">DNA repair</keyword>
<gene>
    <name evidence="6" type="primary">ruvA</name>
    <name evidence="8" type="ORF">SAMN02745221_01413</name>
</gene>
<evidence type="ECO:0000256" key="3">
    <source>
        <dbReference type="ARBA" id="ARBA00023125"/>
    </source>
</evidence>
<dbReference type="RefSeq" id="WP_073092063.1">
    <property type="nucleotide sequence ID" value="NZ_FQWY01000021.1"/>
</dbReference>
<keyword evidence="1 6" id="KW-0963">Cytoplasm</keyword>
<comment type="similarity">
    <text evidence="6">Belongs to the RuvA family.</text>
</comment>
<organism evidence="8 9">
    <name type="scientific">Thermosyntropha lipolytica DSM 11003</name>
    <dbReference type="NCBI Taxonomy" id="1123382"/>
    <lineage>
        <taxon>Bacteria</taxon>
        <taxon>Bacillati</taxon>
        <taxon>Bacillota</taxon>
        <taxon>Clostridia</taxon>
        <taxon>Eubacteriales</taxon>
        <taxon>Syntrophomonadaceae</taxon>
        <taxon>Thermosyntropha</taxon>
    </lineage>
</organism>